<keyword evidence="7" id="KW-0325">Glycoprotein</keyword>
<keyword evidence="3" id="KW-0964">Secreted</keyword>
<accession>A0ABM1RJR6</accession>
<organism evidence="9 11">
    <name type="scientific">Camelina sativa</name>
    <name type="common">False flax</name>
    <name type="synonym">Myagrum sativum</name>
    <dbReference type="NCBI Taxonomy" id="90675"/>
    <lineage>
        <taxon>Eukaryota</taxon>
        <taxon>Viridiplantae</taxon>
        <taxon>Streptophyta</taxon>
        <taxon>Embryophyta</taxon>
        <taxon>Tracheophyta</taxon>
        <taxon>Spermatophyta</taxon>
        <taxon>Magnoliopsida</taxon>
        <taxon>eudicotyledons</taxon>
        <taxon>Gunneridae</taxon>
        <taxon>Pentapetalae</taxon>
        <taxon>rosids</taxon>
        <taxon>malvids</taxon>
        <taxon>Brassicales</taxon>
        <taxon>Brassicaceae</taxon>
        <taxon>Camelineae</taxon>
        <taxon>Camelina</taxon>
    </lineage>
</organism>
<dbReference type="Pfam" id="PF00657">
    <property type="entry name" value="Lipase_GDSL"/>
    <property type="match status" value="1"/>
</dbReference>
<dbReference type="RefSeq" id="XP_019099254.1">
    <property type="nucleotide sequence ID" value="XM_019243709.1"/>
</dbReference>
<reference evidence="10 11" key="3">
    <citation type="submission" date="2025-05" db="UniProtKB">
        <authorList>
            <consortium name="RefSeq"/>
        </authorList>
    </citation>
    <scope>IDENTIFICATION</scope>
    <source>
        <tissue evidence="10 11">Leaf</tissue>
    </source>
</reference>
<keyword evidence="6" id="KW-0442">Lipid degradation</keyword>
<evidence type="ECO:0000256" key="8">
    <source>
        <dbReference type="SAM" id="SignalP"/>
    </source>
</evidence>
<evidence type="ECO:0000256" key="2">
    <source>
        <dbReference type="ARBA" id="ARBA00008668"/>
    </source>
</evidence>
<dbReference type="RefSeq" id="XP_019099253.1">
    <property type="nucleotide sequence ID" value="XM_019243708.1"/>
</dbReference>
<proteinExistence type="inferred from homology"/>
<dbReference type="PANTHER" id="PTHR22835:SF678">
    <property type="entry name" value="SINAPINE ESTERASE"/>
    <property type="match status" value="1"/>
</dbReference>
<dbReference type="InterPro" id="IPR036514">
    <property type="entry name" value="SGNH_hydro_sf"/>
</dbReference>
<evidence type="ECO:0000256" key="1">
    <source>
        <dbReference type="ARBA" id="ARBA00004613"/>
    </source>
</evidence>
<evidence type="ECO:0000256" key="3">
    <source>
        <dbReference type="ARBA" id="ARBA00022525"/>
    </source>
</evidence>
<feature type="chain" id="PRO_5045023084" evidence="8">
    <location>
        <begin position="29"/>
        <end position="406"/>
    </location>
</feature>
<dbReference type="Proteomes" id="UP000694864">
    <property type="component" value="Chromosome 3"/>
</dbReference>
<evidence type="ECO:0000256" key="7">
    <source>
        <dbReference type="ARBA" id="ARBA00023180"/>
    </source>
</evidence>
<dbReference type="GeneID" id="109125022"/>
<evidence type="ECO:0000256" key="6">
    <source>
        <dbReference type="ARBA" id="ARBA00022963"/>
    </source>
</evidence>
<feature type="signal peptide" evidence="8">
    <location>
        <begin position="1"/>
        <end position="28"/>
    </location>
</feature>
<keyword evidence="6" id="KW-0443">Lipid metabolism</keyword>
<keyword evidence="9" id="KW-1185">Reference proteome</keyword>
<evidence type="ECO:0000256" key="5">
    <source>
        <dbReference type="ARBA" id="ARBA00022801"/>
    </source>
</evidence>
<evidence type="ECO:0000313" key="11">
    <source>
        <dbReference type="RefSeq" id="XP_019099254.1"/>
    </source>
</evidence>
<dbReference type="InterPro" id="IPR001087">
    <property type="entry name" value="GDSL"/>
</dbReference>
<evidence type="ECO:0000256" key="4">
    <source>
        <dbReference type="ARBA" id="ARBA00022729"/>
    </source>
</evidence>
<comment type="similarity">
    <text evidence="2">Belongs to the 'GDSL' lipolytic enzyme family.</text>
</comment>
<name>A0ABM1RJR6_CAMSA</name>
<reference evidence="9" key="1">
    <citation type="journal article" date="1997" name="Nucleic Acids Res.">
        <title>tRNAscan-SE: a program for improved detection of transfer RNA genes in genomic sequence.</title>
        <authorList>
            <person name="Lowe T.M."/>
            <person name="Eddy S.R."/>
        </authorList>
    </citation>
    <scope>NUCLEOTIDE SEQUENCE [LARGE SCALE GENOMIC DNA]</scope>
    <source>
        <strain evidence="9">r\DH55</strain>
    </source>
</reference>
<evidence type="ECO:0000313" key="9">
    <source>
        <dbReference type="Proteomes" id="UP000694864"/>
    </source>
</evidence>
<dbReference type="CDD" id="cd01837">
    <property type="entry name" value="SGNH_plant_lipase_like"/>
    <property type="match status" value="1"/>
</dbReference>
<dbReference type="SUPFAM" id="SSF52266">
    <property type="entry name" value="SGNH hydrolase"/>
    <property type="match status" value="1"/>
</dbReference>
<dbReference type="PANTHER" id="PTHR22835">
    <property type="entry name" value="ZINC FINGER FYVE DOMAIN CONTAINING PROTEIN"/>
    <property type="match status" value="1"/>
</dbReference>
<sequence length="406" mass="45301">MASPDYPPLMKLIIFFFLSTFIVTYVSSETQCREFKSIISFGDSIADTGNLLGLSDPNELPHVAFPPYGETFFHHPTGRFSNGRLIIDFLAEFLGLPLVPPFYGSQHANFEKGVNFAVGGATALERSFLEERGIHFPYTNVSLGVQLSSFKESLPKLCGAPSDCRDMIENALILMGEIGGNDYNYAFFVNKSTEETKELVPLVIRTISSAITELISMGGRTFLVPGGFPTGCSVVYLTLYQKSNVEEYDPLTGCLTWLNKFGKNHGEQLRVELNRLQKLYPHVNIIYADYYNALLRIYQDPAKFGFMDRPLSACCGVGGPHNFTAGNKCGTVVVESCDDPSKYVAWDGVHLTEAAYRLIAEGILKGPYAVPPFDWFCLSSEIKDNRKLTQHNYLMNNLYKLVTNLR</sequence>
<protein>
    <submittedName>
        <fullName evidence="10 11">GDSL esterase/lipase At1g28580-like</fullName>
    </submittedName>
</protein>
<dbReference type="InterPro" id="IPR035669">
    <property type="entry name" value="SGNH_plant_lipase-like"/>
</dbReference>
<keyword evidence="4 8" id="KW-0732">Signal</keyword>
<reference evidence="9" key="2">
    <citation type="journal article" date="2014" name="Nat. Commun.">
        <title>The emerging biofuel crop Camelina sativa retains a highly undifferentiated hexaploid genome structure.</title>
        <authorList>
            <person name="Kagale S."/>
            <person name="Koh C."/>
            <person name="Nixon J."/>
            <person name="Bollina V."/>
            <person name="Clarke W.E."/>
            <person name="Tuteja R."/>
            <person name="Spillane C."/>
            <person name="Robinson S.J."/>
            <person name="Links M.G."/>
            <person name="Clarke C."/>
            <person name="Higgins E.E."/>
            <person name="Huebert T."/>
            <person name="Sharpe A.G."/>
            <person name="Parkin I.A."/>
        </authorList>
    </citation>
    <scope>NUCLEOTIDE SEQUENCE [LARGE SCALE GENOMIC DNA]</scope>
    <source>
        <strain evidence="9">r\DH55</strain>
    </source>
</reference>
<keyword evidence="5" id="KW-0378">Hydrolase</keyword>
<dbReference type="Gene3D" id="3.40.50.1110">
    <property type="entry name" value="SGNH hydrolase"/>
    <property type="match status" value="1"/>
</dbReference>
<comment type="subcellular location">
    <subcellularLocation>
        <location evidence="1">Secreted</location>
    </subcellularLocation>
</comment>
<evidence type="ECO:0000313" key="10">
    <source>
        <dbReference type="RefSeq" id="XP_019099253.1"/>
    </source>
</evidence>
<gene>
    <name evidence="10 11" type="primary">LOC109125022</name>
</gene>